<evidence type="ECO:0000313" key="1">
    <source>
        <dbReference type="EMBL" id="MCS0629225.1"/>
    </source>
</evidence>
<dbReference type="EMBL" id="JANUHC010000002">
    <property type="protein sequence ID" value="MCS0629225.1"/>
    <property type="molecule type" value="Genomic_DNA"/>
</dbReference>
<keyword evidence="2" id="KW-1185">Reference proteome</keyword>
<dbReference type="Proteomes" id="UP001165263">
    <property type="component" value="Unassembled WGS sequence"/>
</dbReference>
<proteinExistence type="predicted"/>
<organism evidence="1 2">
    <name type="scientific">Telluria mixta</name>
    <dbReference type="NCBI Taxonomy" id="34071"/>
    <lineage>
        <taxon>Bacteria</taxon>
        <taxon>Pseudomonadati</taxon>
        <taxon>Pseudomonadota</taxon>
        <taxon>Betaproteobacteria</taxon>
        <taxon>Burkholderiales</taxon>
        <taxon>Oxalobacteraceae</taxon>
        <taxon>Telluria group</taxon>
        <taxon>Telluria</taxon>
    </lineage>
</organism>
<sequence length="92" mass="9437">MAIRCKGTACVALAGMLLYGCSATPRFDKQFGSAVRANVAAQVLDPAAAANTNPAAGMEGAAAVIAHERYENSFKEPEKPIRALVVSGVGSK</sequence>
<comment type="caution">
    <text evidence="1">The sequence shown here is derived from an EMBL/GenBank/DDBJ whole genome shotgun (WGS) entry which is preliminary data.</text>
</comment>
<protein>
    <recommendedName>
        <fullName evidence="3">Pilus assembly protein</fullName>
    </recommendedName>
</protein>
<gene>
    <name evidence="1" type="ORF">NX786_07765</name>
</gene>
<accession>A0ABT2BVT0</accession>
<dbReference type="PROSITE" id="PS51257">
    <property type="entry name" value="PROKAR_LIPOPROTEIN"/>
    <property type="match status" value="1"/>
</dbReference>
<name>A0ABT2BVT0_9BURK</name>
<reference evidence="1" key="1">
    <citation type="submission" date="2022-08" db="EMBL/GenBank/DDBJ databases">
        <title>Reclassification of Massilia species as members of the genera Telluria, Duganella, Pseudoduganella, Mokoshia gen. nov. and Zemynaea gen. nov. using orthogonal and non-orthogonal genome-based approaches.</title>
        <authorList>
            <person name="Bowman J.P."/>
        </authorList>
    </citation>
    <scope>NUCLEOTIDE SEQUENCE</scope>
    <source>
        <strain evidence="1">LMG 11547</strain>
    </source>
</reference>
<dbReference type="RefSeq" id="WP_259448374.1">
    <property type="nucleotide sequence ID" value="NZ_CP119520.1"/>
</dbReference>
<evidence type="ECO:0008006" key="3">
    <source>
        <dbReference type="Google" id="ProtNLM"/>
    </source>
</evidence>
<evidence type="ECO:0000313" key="2">
    <source>
        <dbReference type="Proteomes" id="UP001165263"/>
    </source>
</evidence>